<feature type="region of interest" description="Disordered" evidence="1">
    <location>
        <begin position="246"/>
        <end position="271"/>
    </location>
</feature>
<reference evidence="4" key="1">
    <citation type="journal article" date="2008" name="PLoS Genet.">
        <title>Genomic islands in the pathogenic filamentous fungus Aspergillus fumigatus.</title>
        <authorList>
            <person name="Fedorova N.D."/>
            <person name="Khaldi N."/>
            <person name="Joardar V.S."/>
            <person name="Maiti R."/>
            <person name="Amedeo P."/>
            <person name="Anderson M.J."/>
            <person name="Crabtree J."/>
            <person name="Silva J.C."/>
            <person name="Badger J.H."/>
            <person name="Albarraq A."/>
            <person name="Angiuoli S."/>
            <person name="Bussey H."/>
            <person name="Bowyer P."/>
            <person name="Cotty P.J."/>
            <person name="Dyer P.S."/>
            <person name="Egan A."/>
            <person name="Galens K."/>
            <person name="Fraser-Liggett C.M."/>
            <person name="Haas B.J."/>
            <person name="Inman J.M."/>
            <person name="Kent R."/>
            <person name="Lemieux S."/>
            <person name="Malavazi I."/>
            <person name="Orvis J."/>
            <person name="Roemer T."/>
            <person name="Ronning C.M."/>
            <person name="Sundaram J.P."/>
            <person name="Sutton G."/>
            <person name="Turner G."/>
            <person name="Venter J.C."/>
            <person name="White O.R."/>
            <person name="Whitty B.R."/>
            <person name="Youngman P."/>
            <person name="Wolfe K.H."/>
            <person name="Goldman G.H."/>
            <person name="Wortman J.R."/>
            <person name="Jiang B."/>
            <person name="Denning D.W."/>
            <person name="Nierman W.C."/>
        </authorList>
    </citation>
    <scope>NUCLEOTIDE SEQUENCE [LARGE SCALE GENOMIC DNA]</scope>
    <source>
        <strain evidence="4">ATCC 1020 / DSM 3700 / CBS 544.65 / FGSC A1164 / JCM 1740 / NRRL 181 / WB 181</strain>
    </source>
</reference>
<sequence length="308" mass="33942">MTNNHQHIGKPAIPGTENMSSSMDYNTKRKSGDPGSDNETSPALKRRKVFGPVLPLSYDLEDAEAEQRAESTRTDGPSQEDEDEDEDEEADDDYGPSLPPLGGDVTANPNKVEVDTESHIQSGKPDAHNNNSQRDIWMLRPPRPSDLSSRLDPTRLKNRKFQGGQSLSYSGEEVDITWTETPQQKLKRLQDEAMGVSSQPVLSHGRSSTSMASKSPPRQHVSLSGYAIEVCTKEPILTPFQNSSKVSEILPPSSTNSLMSSSNDDPSRRPFRWATDMASAPKLSTLQHQKQAGEAVDFASKFTKGRYL</sequence>
<name>A1DAZ5_NEOFI</name>
<dbReference type="eggNOG" id="KOG4188">
    <property type="taxonomic scope" value="Eukaryota"/>
</dbReference>
<protein>
    <recommendedName>
        <fullName evidence="2">DUF3752 domain-containing protein</fullName>
    </recommendedName>
</protein>
<dbReference type="HOGENOM" id="CLU_067132_0_0_1"/>
<gene>
    <name evidence="3" type="ORF">NFIA_096570</name>
</gene>
<dbReference type="OrthoDB" id="73491at2759"/>
<evidence type="ECO:0000313" key="3">
    <source>
        <dbReference type="EMBL" id="EAW20035.1"/>
    </source>
</evidence>
<feature type="region of interest" description="Disordered" evidence="1">
    <location>
        <begin position="196"/>
        <end position="219"/>
    </location>
</feature>
<dbReference type="InterPro" id="IPR022226">
    <property type="entry name" value="DUF3752"/>
</dbReference>
<proteinExistence type="predicted"/>
<dbReference type="EMBL" id="DS027694">
    <property type="protein sequence ID" value="EAW20035.1"/>
    <property type="molecule type" value="Genomic_DNA"/>
</dbReference>
<dbReference type="AlphaFoldDB" id="A1DAZ5"/>
<feature type="compositionally biased region" description="Low complexity" evidence="1">
    <location>
        <begin position="250"/>
        <end position="263"/>
    </location>
</feature>
<dbReference type="GeneID" id="4588416"/>
<keyword evidence="4" id="KW-1185">Reference proteome</keyword>
<organism evidence="3 4">
    <name type="scientific">Neosartorya fischeri (strain ATCC 1020 / DSM 3700 / CBS 544.65 / FGSC A1164 / JCM 1740 / NRRL 181 / WB 181)</name>
    <name type="common">Aspergillus fischerianus</name>
    <dbReference type="NCBI Taxonomy" id="331117"/>
    <lineage>
        <taxon>Eukaryota</taxon>
        <taxon>Fungi</taxon>
        <taxon>Dikarya</taxon>
        <taxon>Ascomycota</taxon>
        <taxon>Pezizomycotina</taxon>
        <taxon>Eurotiomycetes</taxon>
        <taxon>Eurotiomycetidae</taxon>
        <taxon>Eurotiales</taxon>
        <taxon>Aspergillaceae</taxon>
        <taxon>Aspergillus</taxon>
        <taxon>Aspergillus subgen. Fumigati</taxon>
    </lineage>
</organism>
<dbReference type="KEGG" id="nfi:NFIA_096570"/>
<accession>A1DAZ5</accession>
<feature type="region of interest" description="Disordered" evidence="1">
    <location>
        <begin position="1"/>
        <end position="167"/>
    </location>
</feature>
<feature type="domain" description="DUF3752" evidence="2">
    <location>
        <begin position="141"/>
        <end position="303"/>
    </location>
</feature>
<feature type="compositionally biased region" description="Acidic residues" evidence="1">
    <location>
        <begin position="78"/>
        <end position="94"/>
    </location>
</feature>
<dbReference type="PANTHER" id="PTHR46370:SF1">
    <property type="entry name" value="GPALPP MOTIFS-CONTAINING PROTEIN 1"/>
    <property type="match status" value="1"/>
</dbReference>
<dbReference type="VEuPathDB" id="FungiDB:NFIA_096570"/>
<evidence type="ECO:0000259" key="2">
    <source>
        <dbReference type="Pfam" id="PF12572"/>
    </source>
</evidence>
<feature type="compositionally biased region" description="Polar residues" evidence="1">
    <location>
        <begin position="196"/>
        <end position="213"/>
    </location>
</feature>
<evidence type="ECO:0000313" key="4">
    <source>
        <dbReference type="Proteomes" id="UP000006702"/>
    </source>
</evidence>
<dbReference type="Pfam" id="PF12572">
    <property type="entry name" value="DUF3752"/>
    <property type="match status" value="1"/>
</dbReference>
<dbReference type="Proteomes" id="UP000006702">
    <property type="component" value="Unassembled WGS sequence"/>
</dbReference>
<dbReference type="RefSeq" id="XP_001261932.1">
    <property type="nucleotide sequence ID" value="XM_001261931.1"/>
</dbReference>
<dbReference type="PANTHER" id="PTHR46370">
    <property type="entry name" value="GPALPP MOTIFS-CONTAINING PROTEIN 1"/>
    <property type="match status" value="1"/>
</dbReference>
<dbReference type="OMA" id="NKAADFG"/>
<evidence type="ECO:0000256" key="1">
    <source>
        <dbReference type="SAM" id="MobiDB-lite"/>
    </source>
</evidence>
<dbReference type="InterPro" id="IPR046331">
    <property type="entry name" value="GPAM1-like"/>
</dbReference>